<keyword evidence="1" id="KW-0732">Signal</keyword>
<evidence type="ECO:0000313" key="2">
    <source>
        <dbReference type="EMBL" id="PNT76425.1"/>
    </source>
</evidence>
<feature type="chain" id="PRO_5036319264" description="Secreted protein" evidence="1">
    <location>
        <begin position="26"/>
        <end position="72"/>
    </location>
</feature>
<evidence type="ECO:0000313" key="4">
    <source>
        <dbReference type="Proteomes" id="UP000008810"/>
    </source>
</evidence>
<sequence length="72" mass="8337">MALFAIFHSFLELHLQWMLLSLCLTARVLFNKAVGNCRERPIGQLNWYGSEDAIINIVQICRCMVFEENSAF</sequence>
<evidence type="ECO:0000256" key="1">
    <source>
        <dbReference type="SAM" id="SignalP"/>
    </source>
</evidence>
<dbReference type="EMBL" id="CM000880">
    <property type="protein sequence ID" value="PNT76425.1"/>
    <property type="molecule type" value="Genomic_DNA"/>
</dbReference>
<dbReference type="AlphaFoldDB" id="A0A2K2DQ77"/>
<dbReference type="Proteomes" id="UP000008810">
    <property type="component" value="Chromosome 1"/>
</dbReference>
<evidence type="ECO:0000313" key="3">
    <source>
        <dbReference type="EnsemblPlants" id="PNT76425"/>
    </source>
</evidence>
<name>A0A2K2DQ77_BRADI</name>
<reference evidence="2 3" key="1">
    <citation type="journal article" date="2010" name="Nature">
        <title>Genome sequencing and analysis of the model grass Brachypodium distachyon.</title>
        <authorList>
            <consortium name="International Brachypodium Initiative"/>
        </authorList>
    </citation>
    <scope>NUCLEOTIDE SEQUENCE [LARGE SCALE GENOMIC DNA]</scope>
    <source>
        <strain evidence="2 3">Bd21</strain>
    </source>
</reference>
<gene>
    <name evidence="2" type="ORF">BRADI_1g48056v3</name>
</gene>
<reference evidence="2" key="2">
    <citation type="submission" date="2017-06" db="EMBL/GenBank/DDBJ databases">
        <title>WGS assembly of Brachypodium distachyon.</title>
        <authorList>
            <consortium name="The International Brachypodium Initiative"/>
            <person name="Lucas S."/>
            <person name="Harmon-Smith M."/>
            <person name="Lail K."/>
            <person name="Tice H."/>
            <person name="Grimwood J."/>
            <person name="Bruce D."/>
            <person name="Barry K."/>
            <person name="Shu S."/>
            <person name="Lindquist E."/>
            <person name="Wang M."/>
            <person name="Pitluck S."/>
            <person name="Vogel J.P."/>
            <person name="Garvin D.F."/>
            <person name="Mockler T.C."/>
            <person name="Schmutz J."/>
            <person name="Rokhsar D."/>
            <person name="Bevan M.W."/>
        </authorList>
    </citation>
    <scope>NUCLEOTIDE SEQUENCE</scope>
    <source>
        <strain evidence="2">Bd21</strain>
    </source>
</reference>
<evidence type="ECO:0008006" key="5">
    <source>
        <dbReference type="Google" id="ProtNLM"/>
    </source>
</evidence>
<reference evidence="3" key="3">
    <citation type="submission" date="2018-08" db="UniProtKB">
        <authorList>
            <consortium name="EnsemblPlants"/>
        </authorList>
    </citation>
    <scope>IDENTIFICATION</scope>
    <source>
        <strain evidence="3">cv. Bd21</strain>
    </source>
</reference>
<keyword evidence="4" id="KW-1185">Reference proteome</keyword>
<proteinExistence type="predicted"/>
<dbReference type="InParanoid" id="A0A2K2DQ77"/>
<accession>A0A2K2DQ77</accession>
<dbReference type="Gramene" id="PNT76425">
    <property type="protein sequence ID" value="PNT76425"/>
    <property type="gene ID" value="BRADI_1g48056v3"/>
</dbReference>
<dbReference type="EnsemblPlants" id="PNT76425">
    <property type="protein sequence ID" value="PNT76425"/>
    <property type="gene ID" value="BRADI_1g48056v3"/>
</dbReference>
<protein>
    <recommendedName>
        <fullName evidence="5">Secreted protein</fullName>
    </recommendedName>
</protein>
<feature type="signal peptide" evidence="1">
    <location>
        <begin position="1"/>
        <end position="25"/>
    </location>
</feature>
<organism evidence="2">
    <name type="scientific">Brachypodium distachyon</name>
    <name type="common">Purple false brome</name>
    <name type="synonym">Trachynia distachya</name>
    <dbReference type="NCBI Taxonomy" id="15368"/>
    <lineage>
        <taxon>Eukaryota</taxon>
        <taxon>Viridiplantae</taxon>
        <taxon>Streptophyta</taxon>
        <taxon>Embryophyta</taxon>
        <taxon>Tracheophyta</taxon>
        <taxon>Spermatophyta</taxon>
        <taxon>Magnoliopsida</taxon>
        <taxon>Liliopsida</taxon>
        <taxon>Poales</taxon>
        <taxon>Poaceae</taxon>
        <taxon>BOP clade</taxon>
        <taxon>Pooideae</taxon>
        <taxon>Stipodae</taxon>
        <taxon>Brachypodieae</taxon>
        <taxon>Brachypodium</taxon>
    </lineage>
</organism>